<evidence type="ECO:0000313" key="3">
    <source>
        <dbReference type="Proteomes" id="UP000245119"/>
    </source>
</evidence>
<sequence>MPQATNRQLVRDMNNTPVGRGTVYNEMLKISATTRERARKANEGEQLRLDKVARLLERHQRVTDHVTARVQERVQQGLKEMRAFQHVLQDRYSVRHFRTLQPSPVRMSNRRRKLETMFYHSGFSQKAMQPEIKRQMKKEDPEYLRRKFKAQILARSRQEVVRLVARNTMLSRTLTAPLSPGQNLQESTSATALTPAPTQHLEGITIEKTGHRPKIC</sequence>
<dbReference type="EMBL" id="PZQS01000005">
    <property type="protein sequence ID" value="PVD29499.1"/>
    <property type="molecule type" value="Genomic_DNA"/>
</dbReference>
<feature type="compositionally biased region" description="Low complexity" evidence="1">
    <location>
        <begin position="187"/>
        <end position="197"/>
    </location>
</feature>
<evidence type="ECO:0000313" key="2">
    <source>
        <dbReference type="EMBL" id="PVD29499.1"/>
    </source>
</evidence>
<dbReference type="Proteomes" id="UP000245119">
    <property type="component" value="Linkage Group LG5"/>
</dbReference>
<organism evidence="2 3">
    <name type="scientific">Pomacea canaliculata</name>
    <name type="common">Golden apple snail</name>
    <dbReference type="NCBI Taxonomy" id="400727"/>
    <lineage>
        <taxon>Eukaryota</taxon>
        <taxon>Metazoa</taxon>
        <taxon>Spiralia</taxon>
        <taxon>Lophotrochozoa</taxon>
        <taxon>Mollusca</taxon>
        <taxon>Gastropoda</taxon>
        <taxon>Caenogastropoda</taxon>
        <taxon>Architaenioglossa</taxon>
        <taxon>Ampullarioidea</taxon>
        <taxon>Ampullariidae</taxon>
        <taxon>Pomacea</taxon>
    </lineage>
</organism>
<accession>A0A2T7P7W2</accession>
<dbReference type="AlphaFoldDB" id="A0A2T7P7W2"/>
<protein>
    <submittedName>
        <fullName evidence="2">Uncharacterized protein</fullName>
    </submittedName>
</protein>
<keyword evidence="3" id="KW-1185">Reference proteome</keyword>
<reference evidence="2 3" key="1">
    <citation type="submission" date="2018-04" db="EMBL/GenBank/DDBJ databases">
        <title>The genome of golden apple snail Pomacea canaliculata provides insight into stress tolerance and invasive adaptation.</title>
        <authorList>
            <person name="Liu C."/>
            <person name="Liu B."/>
            <person name="Ren Y."/>
            <person name="Zhang Y."/>
            <person name="Wang H."/>
            <person name="Li S."/>
            <person name="Jiang F."/>
            <person name="Yin L."/>
            <person name="Zhang G."/>
            <person name="Qian W."/>
            <person name="Fan W."/>
        </authorList>
    </citation>
    <scope>NUCLEOTIDE SEQUENCE [LARGE SCALE GENOMIC DNA]</scope>
    <source>
        <strain evidence="2">SZHN2017</strain>
        <tissue evidence="2">Muscle</tissue>
    </source>
</reference>
<evidence type="ECO:0000256" key="1">
    <source>
        <dbReference type="SAM" id="MobiDB-lite"/>
    </source>
</evidence>
<proteinExistence type="predicted"/>
<feature type="compositionally biased region" description="Polar residues" evidence="1">
    <location>
        <begin position="176"/>
        <end position="186"/>
    </location>
</feature>
<dbReference type="OrthoDB" id="6104836at2759"/>
<comment type="caution">
    <text evidence="2">The sequence shown here is derived from an EMBL/GenBank/DDBJ whole genome shotgun (WGS) entry which is preliminary data.</text>
</comment>
<gene>
    <name evidence="2" type="ORF">C0Q70_08750</name>
</gene>
<feature type="region of interest" description="Disordered" evidence="1">
    <location>
        <begin position="176"/>
        <end position="197"/>
    </location>
</feature>
<name>A0A2T7P7W2_POMCA</name>